<sequence>MKRYTCHVCGYPNLDETHLGEDGKTPLFEYCPCCGVQFGYSDATLIAITRHRERWLSEGAKWFDESLKPHDWV</sequence>
<dbReference type="AlphaFoldDB" id="A0A098B863"/>
<dbReference type="EMBL" id="LK996017">
    <property type="protein sequence ID" value="CDX04036.1"/>
    <property type="molecule type" value="Genomic_DNA"/>
</dbReference>
<gene>
    <name evidence="1" type="ORF">DPCES_4150</name>
</gene>
<dbReference type="OrthoDB" id="1456570at2"/>
<proteinExistence type="predicted"/>
<name>A0A098B863_DESHA</name>
<reference evidence="1" key="1">
    <citation type="submission" date="2014-07" db="EMBL/GenBank/DDBJ databases">
        <authorList>
            <person name="Hornung V.Bastian."/>
        </authorList>
    </citation>
    <scope>NUCLEOTIDE SEQUENCE</scope>
    <source>
        <strain evidence="1">PCE-S</strain>
    </source>
</reference>
<protein>
    <submittedName>
        <fullName evidence="1">Uncharacterized protein</fullName>
    </submittedName>
</protein>
<dbReference type="PATRIC" id="fig|49338.4.peg.4467"/>
<dbReference type="RefSeq" id="WP_005812462.1">
    <property type="nucleotide sequence ID" value="NZ_CABKQQ010000041.1"/>
</dbReference>
<organism evidence="1">
    <name type="scientific">Desulfitobacterium hafniense</name>
    <name type="common">Desulfitobacterium frappieri</name>
    <dbReference type="NCBI Taxonomy" id="49338"/>
    <lineage>
        <taxon>Bacteria</taxon>
        <taxon>Bacillati</taxon>
        <taxon>Bacillota</taxon>
        <taxon>Clostridia</taxon>
        <taxon>Eubacteriales</taxon>
        <taxon>Desulfitobacteriaceae</taxon>
        <taxon>Desulfitobacterium</taxon>
    </lineage>
</organism>
<evidence type="ECO:0000313" key="1">
    <source>
        <dbReference type="EMBL" id="CDX04036.1"/>
    </source>
</evidence>
<accession>A0A098B863</accession>